<sequence length="399" mass="44569">MTMDPFSAFSWVTNAIGSLAGWNSQQKKYEESVRDTNKMNYLIWDESKAHNIDMFERENQAAVDMWNMQNEYNDPSNQIKRLSAAGLNPSLALNSGNPAGVATSAPSVGSANPAPAPTMQAPSVEAFDNGIARAAELGLQTIASIAQVRNTNADTAGRNIANAWAPKMYGLDFNFKTEALESQRWSTNMQRLDYQFMKATQGDRIQMFKRQNDLTDAQRTAFRLDNQTKMICLNFLGAEKTLAMLETGQRMWSNKLTVEQNAQRIDIAYRQMLSDVAVNNAQINKINSDIDVNNAQISKIYSDIGVNNARIGNINADTSLKKEEAFGHEINNWVINRTARSLVKATVMQNAANRSEAELRKHDADWWNTEYNKSGITGFNPYATGLLRGARTWVPFIGQ</sequence>
<evidence type="ECO:0000313" key="1">
    <source>
        <dbReference type="EMBL" id="QXN75313.1"/>
    </source>
</evidence>
<name>A0A8F5MLT4_9VIRU</name>
<dbReference type="EMBL" id="MZ089810">
    <property type="protein sequence ID" value="QXN75313.1"/>
    <property type="molecule type" value="Genomic_DNA"/>
</dbReference>
<proteinExistence type="predicted"/>
<reference evidence="1" key="1">
    <citation type="submission" date="2021-04" db="EMBL/GenBank/DDBJ databases">
        <title>Genomes of microviruses identified in yellow-bellied marmot fecal samples.</title>
        <authorList>
            <person name="Varsani A."/>
            <person name="Kraberger S."/>
            <person name="Chatterjee A."/>
            <person name="Richet C."/>
            <person name="Fontenele R.S."/>
            <person name="Schmidlin K."/>
            <person name="Blumstein D.T."/>
        </authorList>
    </citation>
    <scope>NUCLEOTIDE SEQUENCE</scope>
    <source>
        <strain evidence="1">Mar64</strain>
    </source>
</reference>
<accession>A0A8F5MLT4</accession>
<protein>
    <submittedName>
        <fullName evidence="1">DNA pilot protein</fullName>
    </submittedName>
</protein>
<organism evidence="1">
    <name type="scientific">Microvirus mar64</name>
    <dbReference type="NCBI Taxonomy" id="2851201"/>
    <lineage>
        <taxon>Viruses</taxon>
        <taxon>Monodnaviria</taxon>
        <taxon>Sangervirae</taxon>
        <taxon>Phixviricota</taxon>
        <taxon>Malgrandaviricetes</taxon>
        <taxon>Petitvirales</taxon>
        <taxon>Microviridae</taxon>
    </lineage>
</organism>